<dbReference type="SUPFAM" id="SSF46785">
    <property type="entry name" value="Winged helix' DNA-binding domain"/>
    <property type="match status" value="1"/>
</dbReference>
<evidence type="ECO:0000256" key="4">
    <source>
        <dbReference type="ARBA" id="ARBA00023163"/>
    </source>
</evidence>
<dbReference type="CDD" id="cd08423">
    <property type="entry name" value="PBP2_LTTR_like_6"/>
    <property type="match status" value="1"/>
</dbReference>
<evidence type="ECO:0000256" key="3">
    <source>
        <dbReference type="ARBA" id="ARBA00023125"/>
    </source>
</evidence>
<feature type="domain" description="HTH lysR-type" evidence="5">
    <location>
        <begin position="1"/>
        <end position="58"/>
    </location>
</feature>
<keyword evidence="3 6" id="KW-0238">DNA-binding</keyword>
<protein>
    <submittedName>
        <fullName evidence="6">DNA-binding transcriptional LysR family regulator</fullName>
    </submittedName>
</protein>
<dbReference type="Gene3D" id="3.40.190.10">
    <property type="entry name" value="Periplasmic binding protein-like II"/>
    <property type="match status" value="2"/>
</dbReference>
<dbReference type="RefSeq" id="WP_113904362.1">
    <property type="nucleotide sequence ID" value="NZ_QNSB01000006.1"/>
</dbReference>
<name>A0A366IJW4_9MICO</name>
<dbReference type="InterPro" id="IPR036388">
    <property type="entry name" value="WH-like_DNA-bd_sf"/>
</dbReference>
<dbReference type="GO" id="GO:0003677">
    <property type="term" value="F:DNA binding"/>
    <property type="evidence" value="ECO:0007669"/>
    <property type="project" value="UniProtKB-KW"/>
</dbReference>
<keyword evidence="4" id="KW-0804">Transcription</keyword>
<dbReference type="PROSITE" id="PS50931">
    <property type="entry name" value="HTH_LYSR"/>
    <property type="match status" value="1"/>
</dbReference>
<dbReference type="GO" id="GO:0032993">
    <property type="term" value="C:protein-DNA complex"/>
    <property type="evidence" value="ECO:0007669"/>
    <property type="project" value="TreeGrafter"/>
</dbReference>
<dbReference type="EMBL" id="QNSB01000006">
    <property type="protein sequence ID" value="RBP71274.1"/>
    <property type="molecule type" value="Genomic_DNA"/>
</dbReference>
<proteinExistence type="inferred from homology"/>
<dbReference type="GO" id="GO:0003700">
    <property type="term" value="F:DNA-binding transcription factor activity"/>
    <property type="evidence" value="ECO:0007669"/>
    <property type="project" value="InterPro"/>
</dbReference>
<comment type="similarity">
    <text evidence="1">Belongs to the LysR transcriptional regulatory family.</text>
</comment>
<gene>
    <name evidence="6" type="ORF">DFO65_106117</name>
</gene>
<dbReference type="InterPro" id="IPR005119">
    <property type="entry name" value="LysR_subst-bd"/>
</dbReference>
<dbReference type="InterPro" id="IPR036390">
    <property type="entry name" value="WH_DNA-bd_sf"/>
</dbReference>
<keyword evidence="7" id="KW-1185">Reference proteome</keyword>
<evidence type="ECO:0000256" key="1">
    <source>
        <dbReference type="ARBA" id="ARBA00009437"/>
    </source>
</evidence>
<sequence length="310" mass="33491">MIDPRLTTLRTFSLCGTIAATAELTGYSPSAVSGQLRELQRTLGMDLLVRDGRGLRLTATGRHIVRRCDDLVAMWEEIKAAALVAGDQTPAQFGLGGFSTAATHLLAPLSAHLRRIHPDLGVHVLEASPTRCFELLLAERIDLAVVVSSHGDVHLEEDPRFEKIALLDDPLDVMVPSDHPIASQDSVTLSELSGEDWITDRLDSPYRALFTAAFTAAGISPRITHEAVEWETSMALVGAGVGVGLLPRLASLEGAKNVTRVRLTGPGRLSRKIVASARTGSLKSPLIRESLKLLRETSQEILSTRLDDDT</sequence>
<dbReference type="AlphaFoldDB" id="A0A366IJW4"/>
<organism evidence="6 7">
    <name type="scientific">Brevibacterium celere</name>
    <dbReference type="NCBI Taxonomy" id="225845"/>
    <lineage>
        <taxon>Bacteria</taxon>
        <taxon>Bacillati</taxon>
        <taxon>Actinomycetota</taxon>
        <taxon>Actinomycetes</taxon>
        <taxon>Micrococcales</taxon>
        <taxon>Brevibacteriaceae</taxon>
        <taxon>Brevibacterium</taxon>
    </lineage>
</organism>
<dbReference type="Pfam" id="PF03466">
    <property type="entry name" value="LysR_substrate"/>
    <property type="match status" value="1"/>
</dbReference>
<evidence type="ECO:0000313" key="7">
    <source>
        <dbReference type="Proteomes" id="UP000253509"/>
    </source>
</evidence>
<evidence type="ECO:0000256" key="2">
    <source>
        <dbReference type="ARBA" id="ARBA00023015"/>
    </source>
</evidence>
<dbReference type="Proteomes" id="UP000253509">
    <property type="component" value="Unassembled WGS sequence"/>
</dbReference>
<evidence type="ECO:0000259" key="5">
    <source>
        <dbReference type="PROSITE" id="PS50931"/>
    </source>
</evidence>
<dbReference type="InterPro" id="IPR000847">
    <property type="entry name" value="LysR_HTH_N"/>
</dbReference>
<dbReference type="Gene3D" id="1.10.10.10">
    <property type="entry name" value="Winged helix-like DNA-binding domain superfamily/Winged helix DNA-binding domain"/>
    <property type="match status" value="1"/>
</dbReference>
<evidence type="ECO:0000313" key="6">
    <source>
        <dbReference type="EMBL" id="RBP71274.1"/>
    </source>
</evidence>
<comment type="caution">
    <text evidence="6">The sequence shown here is derived from an EMBL/GenBank/DDBJ whole genome shotgun (WGS) entry which is preliminary data.</text>
</comment>
<reference evidence="6 7" key="1">
    <citation type="submission" date="2018-06" db="EMBL/GenBank/DDBJ databases">
        <title>Freshwater and sediment microbial communities from various areas in North America, analyzing microbe dynamics in response to fracking.</title>
        <authorList>
            <person name="Lamendella R."/>
        </authorList>
    </citation>
    <scope>NUCLEOTIDE SEQUENCE [LARGE SCALE GENOMIC DNA]</scope>
    <source>
        <strain evidence="6 7">3b_TX</strain>
    </source>
</reference>
<dbReference type="PANTHER" id="PTHR30346">
    <property type="entry name" value="TRANSCRIPTIONAL DUAL REGULATOR HCAR-RELATED"/>
    <property type="match status" value="1"/>
</dbReference>
<dbReference type="PANTHER" id="PTHR30346:SF29">
    <property type="entry name" value="LYSR SUBSTRATE-BINDING"/>
    <property type="match status" value="1"/>
</dbReference>
<accession>A0A366IJW4</accession>
<keyword evidence="2" id="KW-0805">Transcription regulation</keyword>
<dbReference type="SUPFAM" id="SSF53850">
    <property type="entry name" value="Periplasmic binding protein-like II"/>
    <property type="match status" value="1"/>
</dbReference>
<dbReference type="Pfam" id="PF00126">
    <property type="entry name" value="HTH_1"/>
    <property type="match status" value="1"/>
</dbReference>